<comment type="catalytic activity">
    <reaction evidence="1">
        <text>5-amino-6-(5-phospho-D-ribosylamino)uracil + H2O = 5,6-diaminouracil + D-ribose 5-phosphate</text>
        <dbReference type="Rhea" id="RHEA:55020"/>
        <dbReference type="ChEBI" id="CHEBI:15377"/>
        <dbReference type="ChEBI" id="CHEBI:46252"/>
        <dbReference type="ChEBI" id="CHEBI:58453"/>
        <dbReference type="ChEBI" id="CHEBI:78346"/>
    </reaction>
</comment>
<dbReference type="EMBL" id="PYGD01000001">
    <property type="protein sequence ID" value="PSK94420.1"/>
    <property type="molecule type" value="Genomic_DNA"/>
</dbReference>
<evidence type="ECO:0000256" key="1">
    <source>
        <dbReference type="ARBA" id="ARBA00000022"/>
    </source>
</evidence>
<proteinExistence type="predicted"/>
<evidence type="ECO:0000256" key="2">
    <source>
        <dbReference type="ARBA" id="ARBA00000751"/>
    </source>
</evidence>
<dbReference type="SUPFAM" id="SSF143990">
    <property type="entry name" value="YbiA-like"/>
    <property type="match status" value="1"/>
</dbReference>
<dbReference type="Proteomes" id="UP000240572">
    <property type="component" value="Unassembled WGS sequence"/>
</dbReference>
<evidence type="ECO:0000259" key="3">
    <source>
        <dbReference type="Pfam" id="PF08719"/>
    </source>
</evidence>
<comment type="catalytic activity">
    <reaction evidence="2">
        <text>2,5-diamino-6-hydroxy-4-(5-phosphoribosylamino)-pyrimidine + H2O = 2,5,6-triamino-4-hydroxypyrimidine + D-ribose 5-phosphate</text>
        <dbReference type="Rhea" id="RHEA:23436"/>
        <dbReference type="ChEBI" id="CHEBI:15377"/>
        <dbReference type="ChEBI" id="CHEBI:58614"/>
        <dbReference type="ChEBI" id="CHEBI:78346"/>
        <dbReference type="ChEBI" id="CHEBI:137796"/>
    </reaction>
</comment>
<organism evidence="4 5">
    <name type="scientific">Taibaiella chishuiensis</name>
    <dbReference type="NCBI Taxonomy" id="1434707"/>
    <lineage>
        <taxon>Bacteria</taxon>
        <taxon>Pseudomonadati</taxon>
        <taxon>Bacteroidota</taxon>
        <taxon>Chitinophagia</taxon>
        <taxon>Chitinophagales</taxon>
        <taxon>Chitinophagaceae</taxon>
        <taxon>Taibaiella</taxon>
    </lineage>
</organism>
<dbReference type="Gene3D" id="1.10.357.40">
    <property type="entry name" value="YbiA-like"/>
    <property type="match status" value="1"/>
</dbReference>
<dbReference type="Pfam" id="PF08719">
    <property type="entry name" value="NADAR"/>
    <property type="match status" value="1"/>
</dbReference>
<name>A0A2P8DB33_9BACT</name>
<dbReference type="InterPro" id="IPR037238">
    <property type="entry name" value="YbiA-like_sf"/>
</dbReference>
<dbReference type="OrthoDB" id="67297at2"/>
<comment type="caution">
    <text evidence="4">The sequence shown here is derived from an EMBL/GenBank/DDBJ whole genome shotgun (WGS) entry which is preliminary data.</text>
</comment>
<evidence type="ECO:0000313" key="4">
    <source>
        <dbReference type="EMBL" id="PSK94420.1"/>
    </source>
</evidence>
<dbReference type="InterPro" id="IPR012816">
    <property type="entry name" value="NADAR"/>
</dbReference>
<protein>
    <submittedName>
        <fullName evidence="4">RibA/ribD-fused uncharacterized protein</fullName>
    </submittedName>
</protein>
<dbReference type="AlphaFoldDB" id="A0A2P8DB33"/>
<reference evidence="4 5" key="1">
    <citation type="submission" date="2018-03" db="EMBL/GenBank/DDBJ databases">
        <title>Genomic Encyclopedia of Type Strains, Phase III (KMG-III): the genomes of soil and plant-associated and newly described type strains.</title>
        <authorList>
            <person name="Whitman W."/>
        </authorList>
    </citation>
    <scope>NUCLEOTIDE SEQUENCE [LARGE SCALE GENOMIC DNA]</scope>
    <source>
        <strain evidence="4 5">CGMCC 1.12700</strain>
    </source>
</reference>
<keyword evidence="5" id="KW-1185">Reference proteome</keyword>
<feature type="domain" description="NADAR" evidence="3">
    <location>
        <begin position="88"/>
        <end position="227"/>
    </location>
</feature>
<dbReference type="NCBIfam" id="TIGR02464">
    <property type="entry name" value="ribofla_fusion"/>
    <property type="match status" value="1"/>
</dbReference>
<gene>
    <name evidence="4" type="ORF">B0I18_101576</name>
</gene>
<dbReference type="RefSeq" id="WP_106521124.1">
    <property type="nucleotide sequence ID" value="NZ_PYGD01000001.1"/>
</dbReference>
<accession>A0A2P8DB33</accession>
<evidence type="ECO:0000313" key="5">
    <source>
        <dbReference type="Proteomes" id="UP000240572"/>
    </source>
</evidence>
<dbReference type="CDD" id="cd15457">
    <property type="entry name" value="NADAR"/>
    <property type="match status" value="1"/>
</dbReference>
<sequence>MILPYTTYKTSKALTVKAYNGAAPGAVPVATAELAAGSSFRIALDNDPGAEQLQILPANDTHGLYYRISRQQLGQDCVLTTDFSTAIYFYTPQEQPFGVFSNFSPHGFSHLGQYFATAEHYYQSEKFTDNTCKQQVIRAATAKDAADLGKTQSIAIRPDWRLVKIEVMRTALERKFATHAGIRDLLRSTGERLLIENSPFDNFWGIGRTGAGKNHLGTLLMQLRATLPHQ</sequence>